<evidence type="ECO:0000256" key="1">
    <source>
        <dbReference type="SAM" id="Phobius"/>
    </source>
</evidence>
<feature type="transmembrane region" description="Helical" evidence="1">
    <location>
        <begin position="41"/>
        <end position="60"/>
    </location>
</feature>
<keyword evidence="1" id="KW-0472">Membrane</keyword>
<organism evidence="2 3">
    <name type="scientific">Dermatophagoides pteronyssinus</name>
    <name type="common">European house dust mite</name>
    <dbReference type="NCBI Taxonomy" id="6956"/>
    <lineage>
        <taxon>Eukaryota</taxon>
        <taxon>Metazoa</taxon>
        <taxon>Ecdysozoa</taxon>
        <taxon>Arthropoda</taxon>
        <taxon>Chelicerata</taxon>
        <taxon>Arachnida</taxon>
        <taxon>Acari</taxon>
        <taxon>Acariformes</taxon>
        <taxon>Sarcoptiformes</taxon>
        <taxon>Astigmata</taxon>
        <taxon>Psoroptidia</taxon>
        <taxon>Analgoidea</taxon>
        <taxon>Pyroglyphidae</taxon>
        <taxon>Dermatophagoidinae</taxon>
        <taxon>Dermatophagoides</taxon>
    </lineage>
</organism>
<name>A0ABQ8JU84_DERPT</name>
<keyword evidence="1" id="KW-0812">Transmembrane</keyword>
<evidence type="ECO:0000313" key="2">
    <source>
        <dbReference type="EMBL" id="KAH9426112.1"/>
    </source>
</evidence>
<keyword evidence="3" id="KW-1185">Reference proteome</keyword>
<gene>
    <name evidence="2" type="ORF">DERP_007052</name>
</gene>
<protein>
    <submittedName>
        <fullName evidence="2">Uncharacterized protein</fullName>
    </submittedName>
</protein>
<evidence type="ECO:0000313" key="3">
    <source>
        <dbReference type="Proteomes" id="UP000887458"/>
    </source>
</evidence>
<proteinExistence type="predicted"/>
<reference evidence="2 3" key="1">
    <citation type="journal article" date="2018" name="J. Allergy Clin. Immunol.">
        <title>High-quality assembly of Dermatophagoides pteronyssinus genome and transcriptome reveals a wide range of novel allergens.</title>
        <authorList>
            <person name="Liu X.Y."/>
            <person name="Yang K.Y."/>
            <person name="Wang M.Q."/>
            <person name="Kwok J.S."/>
            <person name="Zeng X."/>
            <person name="Yang Z."/>
            <person name="Xiao X.J."/>
            <person name="Lau C.P."/>
            <person name="Li Y."/>
            <person name="Huang Z.M."/>
            <person name="Ba J.G."/>
            <person name="Yim A.K."/>
            <person name="Ouyang C.Y."/>
            <person name="Ngai S.M."/>
            <person name="Chan T.F."/>
            <person name="Leung E.L."/>
            <person name="Liu L."/>
            <person name="Liu Z.G."/>
            <person name="Tsui S.K."/>
        </authorList>
    </citation>
    <scope>NUCLEOTIDE SEQUENCE [LARGE SCALE GENOMIC DNA]</scope>
    <source>
        <strain evidence="2">Derp</strain>
    </source>
</reference>
<feature type="transmembrane region" description="Helical" evidence="1">
    <location>
        <begin position="67"/>
        <end position="92"/>
    </location>
</feature>
<keyword evidence="1" id="KW-1133">Transmembrane helix</keyword>
<reference evidence="2 3" key="2">
    <citation type="journal article" date="2022" name="Mol. Biol. Evol.">
        <title>Comparative Genomics Reveals Insights into the Divergent Evolution of Astigmatic Mites and Household Pest Adaptations.</title>
        <authorList>
            <person name="Xiong Q."/>
            <person name="Wan A.T."/>
            <person name="Liu X."/>
            <person name="Fung C.S."/>
            <person name="Xiao X."/>
            <person name="Malainual N."/>
            <person name="Hou J."/>
            <person name="Wang L."/>
            <person name="Wang M."/>
            <person name="Yang K.Y."/>
            <person name="Cui Y."/>
            <person name="Leung E.L."/>
            <person name="Nong W."/>
            <person name="Shin S.K."/>
            <person name="Au S.W."/>
            <person name="Jeong K.Y."/>
            <person name="Chew F.T."/>
            <person name="Hui J.H."/>
            <person name="Leung T.F."/>
            <person name="Tungtrongchitr A."/>
            <person name="Zhong N."/>
            <person name="Liu Z."/>
            <person name="Tsui S.K."/>
        </authorList>
    </citation>
    <scope>NUCLEOTIDE SEQUENCE [LARGE SCALE GENOMIC DNA]</scope>
    <source>
        <strain evidence="2">Derp</strain>
    </source>
</reference>
<accession>A0ABQ8JU84</accession>
<comment type="caution">
    <text evidence="2">The sequence shown here is derived from an EMBL/GenBank/DDBJ whole genome shotgun (WGS) entry which is preliminary data.</text>
</comment>
<dbReference type="Proteomes" id="UP000887458">
    <property type="component" value="Unassembled WGS sequence"/>
</dbReference>
<sequence>MSETMNQYEPNDEEMEFGEYEIVDEETEEQPFESENNLQGLFTFEFLLLLKIIFTVFICWSPQFLYVIKWIVLTVITVMISHFIKFFLFYLIHFYTNYSPWLFGI</sequence>
<dbReference type="EMBL" id="NJHN03000012">
    <property type="protein sequence ID" value="KAH9426112.1"/>
    <property type="molecule type" value="Genomic_DNA"/>
</dbReference>